<dbReference type="Gene3D" id="3.40.50.620">
    <property type="entry name" value="HUPs"/>
    <property type="match status" value="1"/>
</dbReference>
<sequence>MLDFNNFKENLEVLGEDIFSKKFLLAVSGGADSMVLSHLFRFFNSSQNGKGLEFQVAHVNYHFRGDDSNLDQKIVEDFCKKNKIKFHLKDVSEQEKTQMKSLQNWARELRYDFFFKILEEENLDYVVTAHHLNDELETFFINLSRGSGIKGLSGIPKNENSIVRPLLKFTKAEIYDFAEENRIDFREDKSNEKNDYLRNKIRNQLTPKILEIFPQFLEQFGESLSYLSSVNDFYQNETEKTFQEILMDENEEGFTLNKEILFRKPKVLIIEIIRKLGFTGIEIEKIINAENGKFFRSNTYEISIKRKEIVCNKRKK</sequence>
<dbReference type="InterPro" id="IPR012795">
    <property type="entry name" value="tRNA_Ile_lys_synt_N"/>
</dbReference>
<keyword evidence="6" id="KW-0963">Cytoplasm</keyword>
<comment type="similarity">
    <text evidence="6">Belongs to the tRNA(Ile)-lysidine synthase family.</text>
</comment>
<evidence type="ECO:0000256" key="4">
    <source>
        <dbReference type="ARBA" id="ARBA00022840"/>
    </source>
</evidence>
<dbReference type="PANTHER" id="PTHR43033:SF1">
    <property type="entry name" value="TRNA(ILE)-LYSIDINE SYNTHASE-RELATED"/>
    <property type="match status" value="1"/>
</dbReference>
<evidence type="ECO:0000256" key="2">
    <source>
        <dbReference type="ARBA" id="ARBA00022694"/>
    </source>
</evidence>
<proteinExistence type="inferred from homology"/>
<dbReference type="EMBL" id="PTPZ01000005">
    <property type="protein sequence ID" value="PPZ91258.1"/>
    <property type="molecule type" value="Genomic_DNA"/>
</dbReference>
<dbReference type="NCBIfam" id="TIGR02432">
    <property type="entry name" value="lysidine_TilS_N"/>
    <property type="match status" value="1"/>
</dbReference>
<dbReference type="SUPFAM" id="SSF52402">
    <property type="entry name" value="Adenine nucleotide alpha hydrolases-like"/>
    <property type="match status" value="1"/>
</dbReference>
<comment type="domain">
    <text evidence="6">The N-terminal region contains the highly conserved SGGXDS motif, predicted to be a P-loop motif involved in ATP binding.</text>
</comment>
<dbReference type="GO" id="GO:0032267">
    <property type="term" value="F:tRNA(Ile)-lysidine synthase activity"/>
    <property type="evidence" value="ECO:0007669"/>
    <property type="project" value="UniProtKB-EC"/>
</dbReference>
<dbReference type="GO" id="GO:0005524">
    <property type="term" value="F:ATP binding"/>
    <property type="evidence" value="ECO:0007669"/>
    <property type="project" value="UniProtKB-UniRule"/>
</dbReference>
<dbReference type="HAMAP" id="MF_01161">
    <property type="entry name" value="tRNA_Ile_lys_synt"/>
    <property type="match status" value="1"/>
</dbReference>
<evidence type="ECO:0000256" key="3">
    <source>
        <dbReference type="ARBA" id="ARBA00022741"/>
    </source>
</evidence>
<name>A0A2S7I3U5_9FLAO</name>
<keyword evidence="3 6" id="KW-0547">Nucleotide-binding</keyword>
<evidence type="ECO:0000256" key="1">
    <source>
        <dbReference type="ARBA" id="ARBA00022598"/>
    </source>
</evidence>
<comment type="catalytic activity">
    <reaction evidence="5 6">
        <text>cytidine(34) in tRNA(Ile2) + L-lysine + ATP = lysidine(34) in tRNA(Ile2) + AMP + diphosphate + H(+)</text>
        <dbReference type="Rhea" id="RHEA:43744"/>
        <dbReference type="Rhea" id="RHEA-COMP:10625"/>
        <dbReference type="Rhea" id="RHEA-COMP:10670"/>
        <dbReference type="ChEBI" id="CHEBI:15378"/>
        <dbReference type="ChEBI" id="CHEBI:30616"/>
        <dbReference type="ChEBI" id="CHEBI:32551"/>
        <dbReference type="ChEBI" id="CHEBI:33019"/>
        <dbReference type="ChEBI" id="CHEBI:82748"/>
        <dbReference type="ChEBI" id="CHEBI:83665"/>
        <dbReference type="ChEBI" id="CHEBI:456215"/>
        <dbReference type="EC" id="6.3.4.19"/>
    </reaction>
</comment>
<dbReference type="RefSeq" id="WP_104793935.1">
    <property type="nucleotide sequence ID" value="NZ_PTPZ01000005.1"/>
</dbReference>
<feature type="domain" description="tRNA(Ile)-lysidine/2-thiocytidine synthase N-terminal" evidence="7">
    <location>
        <begin position="22"/>
        <end position="204"/>
    </location>
</feature>
<dbReference type="GO" id="GO:0005737">
    <property type="term" value="C:cytoplasm"/>
    <property type="evidence" value="ECO:0007669"/>
    <property type="project" value="UniProtKB-SubCell"/>
</dbReference>
<dbReference type="EC" id="6.3.4.19" evidence="6"/>
<dbReference type="Proteomes" id="UP000238565">
    <property type="component" value="Unassembled WGS sequence"/>
</dbReference>
<reference evidence="8 9" key="1">
    <citation type="submission" date="2018-02" db="EMBL/GenBank/DDBJ databases">
        <title>Draft genome sequence of bacterial isolates from marine environment.</title>
        <authorList>
            <person name="Singh S.K."/>
            <person name="Hill R."/>
            <person name="Major S."/>
            <person name="Cai H."/>
            <person name="Li Y."/>
        </authorList>
    </citation>
    <scope>NUCLEOTIDE SEQUENCE [LARGE SCALE GENOMIC DNA]</scope>
    <source>
        <strain evidence="8 9">IMET F</strain>
    </source>
</reference>
<comment type="function">
    <text evidence="6">Ligates lysine onto the cytidine present at position 34 of the AUA codon-specific tRNA(Ile) that contains the anticodon CAU, in an ATP-dependent manner. Cytidine is converted to lysidine, thus changing the amino acid specificity of the tRNA from methionine to isoleucine.</text>
</comment>
<dbReference type="GO" id="GO:0006400">
    <property type="term" value="P:tRNA modification"/>
    <property type="evidence" value="ECO:0007669"/>
    <property type="project" value="UniProtKB-UniRule"/>
</dbReference>
<evidence type="ECO:0000256" key="5">
    <source>
        <dbReference type="ARBA" id="ARBA00048539"/>
    </source>
</evidence>
<dbReference type="CDD" id="cd01992">
    <property type="entry name" value="TilS_N"/>
    <property type="match status" value="1"/>
</dbReference>
<dbReference type="AlphaFoldDB" id="A0A2S7I3U5"/>
<accession>A0A2S7I3U5</accession>
<gene>
    <name evidence="6 8" type="primary">tilS</name>
    <name evidence="8" type="ORF">C3729_09605</name>
</gene>
<organism evidence="8 9">
    <name type="scientific">Cloacibacterium normanense</name>
    <dbReference type="NCBI Taxonomy" id="237258"/>
    <lineage>
        <taxon>Bacteria</taxon>
        <taxon>Pseudomonadati</taxon>
        <taxon>Bacteroidota</taxon>
        <taxon>Flavobacteriia</taxon>
        <taxon>Flavobacteriales</taxon>
        <taxon>Weeksellaceae</taxon>
    </lineage>
</organism>
<evidence type="ECO:0000256" key="6">
    <source>
        <dbReference type="HAMAP-Rule" id="MF_01161"/>
    </source>
</evidence>
<dbReference type="Pfam" id="PF01171">
    <property type="entry name" value="ATP_bind_3"/>
    <property type="match status" value="1"/>
</dbReference>
<keyword evidence="4 6" id="KW-0067">ATP-binding</keyword>
<dbReference type="InterPro" id="IPR014729">
    <property type="entry name" value="Rossmann-like_a/b/a_fold"/>
</dbReference>
<evidence type="ECO:0000313" key="9">
    <source>
        <dbReference type="Proteomes" id="UP000238565"/>
    </source>
</evidence>
<keyword evidence="2 6" id="KW-0819">tRNA processing</keyword>
<evidence type="ECO:0000313" key="8">
    <source>
        <dbReference type="EMBL" id="PPZ91258.1"/>
    </source>
</evidence>
<dbReference type="InterPro" id="IPR012094">
    <property type="entry name" value="tRNA_Ile_lys_synt"/>
</dbReference>
<dbReference type="PANTHER" id="PTHR43033">
    <property type="entry name" value="TRNA(ILE)-LYSIDINE SYNTHASE-RELATED"/>
    <property type="match status" value="1"/>
</dbReference>
<protein>
    <recommendedName>
        <fullName evidence="6">tRNA(Ile)-lysidine synthase</fullName>
        <ecNumber evidence="6">6.3.4.19</ecNumber>
    </recommendedName>
    <alternativeName>
        <fullName evidence="6">tRNA(Ile)-2-lysyl-cytidine synthase</fullName>
    </alternativeName>
    <alternativeName>
        <fullName evidence="6">tRNA(Ile)-lysidine synthetase</fullName>
    </alternativeName>
</protein>
<feature type="binding site" evidence="6">
    <location>
        <begin position="28"/>
        <end position="33"/>
    </location>
    <ligand>
        <name>ATP</name>
        <dbReference type="ChEBI" id="CHEBI:30616"/>
    </ligand>
</feature>
<comment type="subcellular location">
    <subcellularLocation>
        <location evidence="6">Cytoplasm</location>
    </subcellularLocation>
</comment>
<dbReference type="InterPro" id="IPR011063">
    <property type="entry name" value="TilS/TtcA_N"/>
</dbReference>
<comment type="caution">
    <text evidence="8">The sequence shown here is derived from an EMBL/GenBank/DDBJ whole genome shotgun (WGS) entry which is preliminary data.</text>
</comment>
<evidence type="ECO:0000259" key="7">
    <source>
        <dbReference type="Pfam" id="PF01171"/>
    </source>
</evidence>
<keyword evidence="1 6" id="KW-0436">Ligase</keyword>